<keyword evidence="6" id="KW-0067">ATP-binding</keyword>
<dbReference type="InterPro" id="IPR004468">
    <property type="entry name" value="CTP_synthase"/>
</dbReference>
<dbReference type="SUPFAM" id="SSF52317">
    <property type="entry name" value="Class I glutamine amidotransferase-like"/>
    <property type="match status" value="1"/>
</dbReference>
<evidence type="ECO:0000313" key="12">
    <source>
        <dbReference type="EMBL" id="OGL46200.1"/>
    </source>
</evidence>
<protein>
    <recommendedName>
        <fullName evidence="3">CTP synthase (glutamine hydrolyzing)</fullName>
        <ecNumber evidence="3">6.3.4.2</ecNumber>
    </recommendedName>
</protein>
<gene>
    <name evidence="12" type="ORF">A2161_03695</name>
</gene>
<evidence type="ECO:0000256" key="8">
    <source>
        <dbReference type="ARBA" id="ARBA00022975"/>
    </source>
</evidence>
<dbReference type="GO" id="GO:0019856">
    <property type="term" value="P:pyrimidine nucleobase biosynthetic process"/>
    <property type="evidence" value="ECO:0007669"/>
    <property type="project" value="TreeGrafter"/>
</dbReference>
<evidence type="ECO:0000256" key="2">
    <source>
        <dbReference type="ARBA" id="ARBA00007533"/>
    </source>
</evidence>
<evidence type="ECO:0000256" key="4">
    <source>
        <dbReference type="ARBA" id="ARBA00022598"/>
    </source>
</evidence>
<evidence type="ECO:0000256" key="6">
    <source>
        <dbReference type="ARBA" id="ARBA00022840"/>
    </source>
</evidence>
<dbReference type="Gene3D" id="3.40.50.880">
    <property type="match status" value="1"/>
</dbReference>
<dbReference type="GO" id="GO:0005524">
    <property type="term" value="F:ATP binding"/>
    <property type="evidence" value="ECO:0007669"/>
    <property type="project" value="UniProtKB-KW"/>
</dbReference>
<dbReference type="EC" id="6.3.4.2" evidence="3"/>
<dbReference type="Proteomes" id="UP000179266">
    <property type="component" value="Unassembled WGS sequence"/>
</dbReference>
<evidence type="ECO:0000256" key="5">
    <source>
        <dbReference type="ARBA" id="ARBA00022741"/>
    </source>
</evidence>
<evidence type="ECO:0000259" key="10">
    <source>
        <dbReference type="Pfam" id="PF00117"/>
    </source>
</evidence>
<keyword evidence="7" id="KW-0315">Glutamine amidotransferase</keyword>
<dbReference type="GO" id="GO:0044210">
    <property type="term" value="P:'de novo' CTP biosynthetic process"/>
    <property type="evidence" value="ECO:0007669"/>
    <property type="project" value="UniProtKB-UniPathway"/>
</dbReference>
<organism evidence="12 13">
    <name type="scientific">Candidatus Schekmanbacteria bacterium RBG_13_48_7</name>
    <dbReference type="NCBI Taxonomy" id="1817878"/>
    <lineage>
        <taxon>Bacteria</taxon>
        <taxon>Candidatus Schekmaniibacteriota</taxon>
    </lineage>
</organism>
<dbReference type="Pfam" id="PF00117">
    <property type="entry name" value="GATase"/>
    <property type="match status" value="1"/>
</dbReference>
<dbReference type="FunFam" id="3.40.50.880:FF:000002">
    <property type="entry name" value="CTP synthase"/>
    <property type="match status" value="1"/>
</dbReference>
<dbReference type="InterPro" id="IPR017926">
    <property type="entry name" value="GATASE"/>
</dbReference>
<dbReference type="NCBIfam" id="TIGR00337">
    <property type="entry name" value="PyrG"/>
    <property type="match status" value="1"/>
</dbReference>
<comment type="catalytic activity">
    <reaction evidence="9">
        <text>UTP + L-glutamine + ATP + H2O = CTP + L-glutamate + ADP + phosphate + 2 H(+)</text>
        <dbReference type="Rhea" id="RHEA:26426"/>
        <dbReference type="ChEBI" id="CHEBI:15377"/>
        <dbReference type="ChEBI" id="CHEBI:15378"/>
        <dbReference type="ChEBI" id="CHEBI:29985"/>
        <dbReference type="ChEBI" id="CHEBI:30616"/>
        <dbReference type="ChEBI" id="CHEBI:37563"/>
        <dbReference type="ChEBI" id="CHEBI:43474"/>
        <dbReference type="ChEBI" id="CHEBI:46398"/>
        <dbReference type="ChEBI" id="CHEBI:58359"/>
        <dbReference type="ChEBI" id="CHEBI:456216"/>
        <dbReference type="EC" id="6.3.4.2"/>
    </reaction>
</comment>
<dbReference type="PROSITE" id="PS51273">
    <property type="entry name" value="GATASE_TYPE_1"/>
    <property type="match status" value="1"/>
</dbReference>
<dbReference type="NCBIfam" id="NF003792">
    <property type="entry name" value="PRK05380.1"/>
    <property type="match status" value="1"/>
</dbReference>
<dbReference type="InterPro" id="IPR029062">
    <property type="entry name" value="Class_I_gatase-like"/>
</dbReference>
<dbReference type="Pfam" id="PF06418">
    <property type="entry name" value="CTP_synth_N"/>
    <property type="match status" value="1"/>
</dbReference>
<reference evidence="12 13" key="1">
    <citation type="journal article" date="2016" name="Nat. Commun.">
        <title>Thousands of microbial genomes shed light on interconnected biogeochemical processes in an aquifer system.</title>
        <authorList>
            <person name="Anantharaman K."/>
            <person name="Brown C.T."/>
            <person name="Hug L.A."/>
            <person name="Sharon I."/>
            <person name="Castelle C.J."/>
            <person name="Probst A.J."/>
            <person name="Thomas B.C."/>
            <person name="Singh A."/>
            <person name="Wilkins M.J."/>
            <person name="Karaoz U."/>
            <person name="Brodie E.L."/>
            <person name="Williams K.H."/>
            <person name="Hubbard S.S."/>
            <person name="Banfield J.F."/>
        </authorList>
    </citation>
    <scope>NUCLEOTIDE SEQUENCE [LARGE SCALE GENOMIC DNA]</scope>
</reference>
<dbReference type="GO" id="GO:0042802">
    <property type="term" value="F:identical protein binding"/>
    <property type="evidence" value="ECO:0007669"/>
    <property type="project" value="TreeGrafter"/>
</dbReference>
<name>A0A1F7RXQ3_9BACT</name>
<evidence type="ECO:0000256" key="7">
    <source>
        <dbReference type="ARBA" id="ARBA00022962"/>
    </source>
</evidence>
<dbReference type="GO" id="GO:0005829">
    <property type="term" value="C:cytosol"/>
    <property type="evidence" value="ECO:0007669"/>
    <property type="project" value="TreeGrafter"/>
</dbReference>
<feature type="domain" description="CTP synthase N-terminal" evidence="11">
    <location>
        <begin position="2"/>
        <end position="166"/>
    </location>
</feature>
<dbReference type="EMBL" id="MGDD01000141">
    <property type="protein sequence ID" value="OGL46200.1"/>
    <property type="molecule type" value="Genomic_DNA"/>
</dbReference>
<dbReference type="AlphaFoldDB" id="A0A1F7RXQ3"/>
<keyword evidence="8" id="KW-0665">Pyrimidine biosynthesis</keyword>
<comment type="pathway">
    <text evidence="1">Pyrimidine metabolism; CTP biosynthesis via de novo pathway; CTP from UDP: step 2/2.</text>
</comment>
<evidence type="ECO:0000256" key="1">
    <source>
        <dbReference type="ARBA" id="ARBA00005171"/>
    </source>
</evidence>
<evidence type="ECO:0000313" key="13">
    <source>
        <dbReference type="Proteomes" id="UP000179266"/>
    </source>
</evidence>
<dbReference type="InterPro" id="IPR017456">
    <property type="entry name" value="CTP_synthase_N"/>
</dbReference>
<comment type="caution">
    <text evidence="12">The sequence shown here is derived from an EMBL/GenBank/DDBJ whole genome shotgun (WGS) entry which is preliminary data.</text>
</comment>
<comment type="similarity">
    <text evidence="2">Belongs to the CTP synthase family.</text>
</comment>
<dbReference type="PANTHER" id="PTHR11550:SF0">
    <property type="entry name" value="CTP SYNTHASE-RELATED"/>
    <property type="match status" value="1"/>
</dbReference>
<dbReference type="Gene3D" id="3.40.50.300">
    <property type="entry name" value="P-loop containing nucleotide triphosphate hydrolases"/>
    <property type="match status" value="1"/>
</dbReference>
<evidence type="ECO:0000259" key="11">
    <source>
        <dbReference type="Pfam" id="PF06418"/>
    </source>
</evidence>
<dbReference type="GO" id="GO:0003883">
    <property type="term" value="F:CTP synthase activity"/>
    <property type="evidence" value="ECO:0007669"/>
    <property type="project" value="UniProtKB-EC"/>
</dbReference>
<dbReference type="PANTHER" id="PTHR11550">
    <property type="entry name" value="CTP SYNTHASE"/>
    <property type="match status" value="1"/>
</dbReference>
<dbReference type="UniPathway" id="UPA00159">
    <property type="reaction ID" value="UER00277"/>
</dbReference>
<evidence type="ECO:0000256" key="9">
    <source>
        <dbReference type="ARBA" id="ARBA00047781"/>
    </source>
</evidence>
<evidence type="ECO:0000256" key="3">
    <source>
        <dbReference type="ARBA" id="ARBA00012291"/>
    </source>
</evidence>
<dbReference type="CDD" id="cd01746">
    <property type="entry name" value="GATase1_CTP_Synthase"/>
    <property type="match status" value="1"/>
</dbReference>
<keyword evidence="4" id="KW-0436">Ligase</keyword>
<accession>A0A1F7RXQ3</accession>
<feature type="domain" description="Glutamine amidotransferase" evidence="10">
    <location>
        <begin position="201"/>
        <end position="425"/>
    </location>
</feature>
<dbReference type="SUPFAM" id="SSF52540">
    <property type="entry name" value="P-loop containing nucleoside triphosphate hydrolases"/>
    <property type="match status" value="1"/>
</dbReference>
<sequence length="436" mass="49330">MKERRGEYLGRTVQVIPHITNEIIACLKKLADGYDVIISEIGGTVGDIESLPFLEAIRQFQFNVGEENVIYIHLTLVPYMQAAYELKTKPTQHSVKALREIGIQPDILLCRADRSLPPDIKSKIALFCNVADNAVIAAKDVETIYEVPVVFHKEHLDDIIVDYLDLPVMETDLSKWEDLVHRIKNPSKQTLIAIVGKYVNLKDSYKSYIESFTHGGLANDARVDLKWLDAEDLEKNPDMDVLSDVDGVLIPMGFGERGIEGKINAITYAREHKVPFLGICLGMQCAVIEFARNVCGWKDAHSAEFFPKSSHLVIDYMIDQKGINDKGGTMRLGSQPCALVENTFSYKAYGIKEINERHRHRLEFNPAYKQELEEKGLKVAGTSPDGKLVEIVEIPDHPWFVGVQFHPELKSKPMEPHPLFIEFVRAALEYKQTKNQ</sequence>
<dbReference type="InterPro" id="IPR033828">
    <property type="entry name" value="GATase1_CTP_Synthase"/>
</dbReference>
<dbReference type="InterPro" id="IPR027417">
    <property type="entry name" value="P-loop_NTPase"/>
</dbReference>
<keyword evidence="5" id="KW-0547">Nucleotide-binding</keyword>
<proteinExistence type="inferred from homology"/>